<feature type="transmembrane region" description="Helical" evidence="6">
    <location>
        <begin position="238"/>
        <end position="260"/>
    </location>
</feature>
<protein>
    <submittedName>
        <fullName evidence="7">Dicarboxylate/amino acid:cation symporter</fullName>
    </submittedName>
</protein>
<dbReference type="InterPro" id="IPR001991">
    <property type="entry name" value="Na-dicarboxylate_symporter"/>
</dbReference>
<dbReference type="Pfam" id="PF00375">
    <property type="entry name" value="SDF"/>
    <property type="match status" value="1"/>
</dbReference>
<evidence type="ECO:0000256" key="5">
    <source>
        <dbReference type="ARBA" id="ARBA00023136"/>
    </source>
</evidence>
<comment type="subcellular location">
    <subcellularLocation>
        <location evidence="1">Membrane</location>
        <topology evidence="1">Multi-pass membrane protein</topology>
    </subcellularLocation>
</comment>
<comment type="caution">
    <text evidence="7">The sequence shown here is derived from an EMBL/GenBank/DDBJ whole genome shotgun (WGS) entry which is preliminary data.</text>
</comment>
<feature type="transmembrane region" description="Helical" evidence="6">
    <location>
        <begin position="6"/>
        <end position="25"/>
    </location>
</feature>
<feature type="transmembrane region" description="Helical" evidence="6">
    <location>
        <begin position="123"/>
        <end position="145"/>
    </location>
</feature>
<keyword evidence="3 6" id="KW-0812">Transmembrane</keyword>
<organism evidence="7 8">
    <name type="scientific">Dethiosulfovibrio marinus</name>
    <dbReference type="NCBI Taxonomy" id="133532"/>
    <lineage>
        <taxon>Bacteria</taxon>
        <taxon>Thermotogati</taxon>
        <taxon>Synergistota</taxon>
        <taxon>Synergistia</taxon>
        <taxon>Synergistales</taxon>
        <taxon>Dethiosulfovibrionaceae</taxon>
        <taxon>Dethiosulfovibrio</taxon>
    </lineage>
</organism>
<evidence type="ECO:0000313" key="7">
    <source>
        <dbReference type="EMBL" id="MCF4142445.1"/>
    </source>
</evidence>
<sequence>MKKNGGVTLIVVLMAAIGIGAFFGLHAGEKTMKTVVAIRGLLAQIIFFTIPLVIFGFIAPAITSLKEKASAMLGTMLTMAYLSAVGAAAFAAIAGYSIIPHLDIPTQIEGLKVLPKAIFSIDIPPIMPVMTALVLAILTGVATIWGDAKNIEKILYEFQSMVLSIVKKIVIPLLPFFVAATFAQMAYTGRLTQQFPVFFKVILIVLLGHFIWLFFLYTLSGMVSRKNPWEVVKHYGPVYLTAVGTMSSAATLPVTLSCARKSKVLPQEVTDFAIPLGSTVHLCGSVLTETFFCMTISKMLYGTMPTPETLILFIFLFGIFAVGAPGVPGGTVMASLAIVQSVLGFDADGVGLLLGIFALQDSFGTACNILGDGALALMLRGLFYDSDGNARKKKMKNEELAPSA</sequence>
<evidence type="ECO:0000256" key="4">
    <source>
        <dbReference type="ARBA" id="ARBA00022989"/>
    </source>
</evidence>
<feature type="transmembrane region" description="Helical" evidence="6">
    <location>
        <begin position="309"/>
        <end position="327"/>
    </location>
</feature>
<dbReference type="PANTHER" id="PTHR42865:SF10">
    <property type="entry name" value="SODIUM:DICARBOXYLATE SYMPORTER FAMILY PROTEIN"/>
    <property type="match status" value="1"/>
</dbReference>
<feature type="transmembrane region" description="Helical" evidence="6">
    <location>
        <begin position="165"/>
        <end position="185"/>
    </location>
</feature>
<keyword evidence="4 6" id="KW-1133">Transmembrane helix</keyword>
<gene>
    <name evidence="7" type="ORF">L2W38_06425</name>
</gene>
<keyword evidence="5 6" id="KW-0472">Membrane</keyword>
<accession>A0ABS9ERD6</accession>
<feature type="transmembrane region" description="Helical" evidence="6">
    <location>
        <begin position="37"/>
        <end position="59"/>
    </location>
</feature>
<feature type="transmembrane region" description="Helical" evidence="6">
    <location>
        <begin position="79"/>
        <end position="102"/>
    </location>
</feature>
<reference evidence="7 8" key="1">
    <citation type="submission" date="2022-01" db="EMBL/GenBank/DDBJ databases">
        <title>Dethiosulfovibrio faecalis sp. nov., a novel proteolytic, non-sulfur-reducing bacterium isolated from a marine aquaculture solid waste bioreactor.</title>
        <authorList>
            <person name="Grabowski S."/>
            <person name="Apolinario E."/>
            <person name="Schneider N."/>
            <person name="Marshall C.W."/>
            <person name="Sowers K.R."/>
        </authorList>
    </citation>
    <scope>NUCLEOTIDE SEQUENCE [LARGE SCALE GENOMIC DNA]</scope>
    <source>
        <strain evidence="7 8">DSM 12537</strain>
    </source>
</reference>
<proteinExistence type="predicted"/>
<dbReference type="SUPFAM" id="SSF118215">
    <property type="entry name" value="Proton glutamate symport protein"/>
    <property type="match status" value="1"/>
</dbReference>
<name>A0ABS9ERD6_9BACT</name>
<keyword evidence="2" id="KW-0813">Transport</keyword>
<dbReference type="RefSeq" id="WP_236099172.1">
    <property type="nucleotide sequence ID" value="NZ_JAKGUD010000005.1"/>
</dbReference>
<keyword evidence="8" id="KW-1185">Reference proteome</keyword>
<feature type="transmembrane region" description="Helical" evidence="6">
    <location>
        <begin position="363"/>
        <end position="383"/>
    </location>
</feature>
<evidence type="ECO:0000256" key="1">
    <source>
        <dbReference type="ARBA" id="ARBA00004141"/>
    </source>
</evidence>
<evidence type="ECO:0000313" key="8">
    <source>
        <dbReference type="Proteomes" id="UP001200430"/>
    </source>
</evidence>
<dbReference type="Proteomes" id="UP001200430">
    <property type="component" value="Unassembled WGS sequence"/>
</dbReference>
<dbReference type="EMBL" id="JAKGUD010000005">
    <property type="protein sequence ID" value="MCF4142445.1"/>
    <property type="molecule type" value="Genomic_DNA"/>
</dbReference>
<dbReference type="PANTHER" id="PTHR42865">
    <property type="entry name" value="PROTON/GLUTAMATE-ASPARTATE SYMPORTER"/>
    <property type="match status" value="1"/>
</dbReference>
<evidence type="ECO:0000256" key="6">
    <source>
        <dbReference type="SAM" id="Phobius"/>
    </source>
</evidence>
<evidence type="ECO:0000256" key="2">
    <source>
        <dbReference type="ARBA" id="ARBA00022448"/>
    </source>
</evidence>
<dbReference type="Gene3D" id="1.10.3860.10">
    <property type="entry name" value="Sodium:dicarboxylate symporter"/>
    <property type="match status" value="1"/>
</dbReference>
<feature type="transmembrane region" description="Helical" evidence="6">
    <location>
        <begin position="334"/>
        <end position="357"/>
    </location>
</feature>
<feature type="transmembrane region" description="Helical" evidence="6">
    <location>
        <begin position="272"/>
        <end position="297"/>
    </location>
</feature>
<feature type="transmembrane region" description="Helical" evidence="6">
    <location>
        <begin position="197"/>
        <end position="218"/>
    </location>
</feature>
<evidence type="ECO:0000256" key="3">
    <source>
        <dbReference type="ARBA" id="ARBA00022692"/>
    </source>
</evidence>
<dbReference type="PRINTS" id="PR00173">
    <property type="entry name" value="EDTRNSPORT"/>
</dbReference>
<dbReference type="InterPro" id="IPR036458">
    <property type="entry name" value="Na:dicarbo_symporter_sf"/>
</dbReference>